<dbReference type="Pfam" id="PF13540">
    <property type="entry name" value="RCC1_2"/>
    <property type="match status" value="1"/>
</dbReference>
<dbReference type="Pfam" id="PF00415">
    <property type="entry name" value="RCC1"/>
    <property type="match status" value="3"/>
</dbReference>
<dbReference type="EMBL" id="JBEGDP010000001">
    <property type="protein sequence ID" value="MEQ7845902.1"/>
    <property type="molecule type" value="Genomic_DNA"/>
</dbReference>
<keyword evidence="4" id="KW-0540">Nuclease</keyword>
<dbReference type="Gene3D" id="3.60.10.10">
    <property type="entry name" value="Endonuclease/exonuclease/phosphatase"/>
    <property type="match status" value="1"/>
</dbReference>
<keyword evidence="1" id="KW-0677">Repeat</keyword>
<proteinExistence type="predicted"/>
<keyword evidence="4" id="KW-0255">Endonuclease</keyword>
<name>A0ABV1NTS1_9ACTN</name>
<keyword evidence="5" id="KW-1185">Reference proteome</keyword>
<dbReference type="InterPro" id="IPR009091">
    <property type="entry name" value="RCC1/BLIP-II"/>
</dbReference>
<dbReference type="SUPFAM" id="SSF56219">
    <property type="entry name" value="DNase I-like"/>
    <property type="match status" value="1"/>
</dbReference>
<dbReference type="PROSITE" id="PS50012">
    <property type="entry name" value="RCC1_3"/>
    <property type="match status" value="5"/>
</dbReference>
<protein>
    <submittedName>
        <fullName evidence="4">Endonuclease/exonuclease/phosphatase family protein</fullName>
    </submittedName>
</protein>
<dbReference type="InterPro" id="IPR000408">
    <property type="entry name" value="Reg_chr_condens"/>
</dbReference>
<reference evidence="4 5" key="1">
    <citation type="submission" date="2024-02" db="EMBL/GenBank/DDBJ databases">
        <title>Full genome sequence of Nocardioides kribbensis.</title>
        <authorList>
            <person name="Poletto B.L."/>
            <person name="Silva G."/>
            <person name="Galante D."/>
            <person name="Campos K.R."/>
            <person name="Santos M.B.N."/>
            <person name="Sacchi C.T."/>
        </authorList>
    </citation>
    <scope>NUCLEOTIDE SEQUENCE [LARGE SCALE GENOMIC DNA]</scope>
    <source>
        <strain evidence="4 5">O4R</strain>
    </source>
</reference>
<dbReference type="PANTHER" id="PTHR22870">
    <property type="entry name" value="REGULATOR OF CHROMOSOME CONDENSATION"/>
    <property type="match status" value="1"/>
</dbReference>
<comment type="caution">
    <text evidence="4">The sequence shown here is derived from an EMBL/GenBank/DDBJ whole genome shotgun (WGS) entry which is preliminary data.</text>
</comment>
<evidence type="ECO:0000313" key="4">
    <source>
        <dbReference type="EMBL" id="MEQ7845902.1"/>
    </source>
</evidence>
<organism evidence="4 5">
    <name type="scientific">Nocardioides kribbensis</name>
    <dbReference type="NCBI Taxonomy" id="305517"/>
    <lineage>
        <taxon>Bacteria</taxon>
        <taxon>Bacillati</taxon>
        <taxon>Actinomycetota</taxon>
        <taxon>Actinomycetes</taxon>
        <taxon>Propionibacteriales</taxon>
        <taxon>Nocardioidaceae</taxon>
        <taxon>Nocardioides</taxon>
    </lineage>
</organism>
<dbReference type="GO" id="GO:0004519">
    <property type="term" value="F:endonuclease activity"/>
    <property type="evidence" value="ECO:0007669"/>
    <property type="project" value="UniProtKB-KW"/>
</dbReference>
<dbReference type="SUPFAM" id="SSF50985">
    <property type="entry name" value="RCC1/BLIP-II"/>
    <property type="match status" value="2"/>
</dbReference>
<dbReference type="PANTHER" id="PTHR22870:SF360">
    <property type="entry name" value="ULTRAVIOLET-B RECEPTOR UVR8"/>
    <property type="match status" value="1"/>
</dbReference>
<evidence type="ECO:0000256" key="1">
    <source>
        <dbReference type="ARBA" id="ARBA00022737"/>
    </source>
</evidence>
<accession>A0ABV1NTS1</accession>
<feature type="domain" description="Endonuclease/exonuclease/phosphatase" evidence="3">
    <location>
        <begin position="457"/>
        <end position="636"/>
    </location>
</feature>
<keyword evidence="4" id="KW-0378">Hydrolase</keyword>
<dbReference type="InterPro" id="IPR005135">
    <property type="entry name" value="Endo/exonuclease/phosphatase"/>
</dbReference>
<feature type="region of interest" description="Disordered" evidence="2">
    <location>
        <begin position="390"/>
        <end position="417"/>
    </location>
</feature>
<evidence type="ECO:0000313" key="5">
    <source>
        <dbReference type="Proteomes" id="UP001482520"/>
    </source>
</evidence>
<evidence type="ECO:0000259" key="3">
    <source>
        <dbReference type="Pfam" id="PF03372"/>
    </source>
</evidence>
<sequence length="665" mass="70606">MRLPLRPHAPTGALVVLAALVVLVATLLAGAGTMARAADEPRSAGASAGSAAVTAVDAPARRAPAVRRVAAGGEHSCEIRGDRTLWCWGRNTYGQLGLDRTGPGTAIPEQVGGSTAWATVSAGGASTCATRTDASLWCWGVNHRGQLGDGTRDVRLEPTRVAGRQWKQVSTGWFHTCATRADSTLWCWGDDSAGQLGVPGDQDRTTPTRVPGADWKRVSVNGWSTCAVKGDGSLWCWGRNLFGQLGVGDNRDRAEPTRVGTGTTWSGVSVSWTHACARTGAGAVSCWGRGDQGQLGTGALAGSTSPVAVAGGHVAKRVAVGEGSSCLIDDAQRRWCWGSDVYGQLGDGSAPGGSSPVPVVGPGTWTDLSLGWLHGCARTSEGQRACVGNDERGQTAVPGTAARQAPSTSTSPRTVTRREGPLSFRIATFNTVGNGHTRPYARDDQLAPARMRAEWTARALRTLDADVVGVQEQTAEQLAAILAAGEGEYASFQTPASGDLGVESALLWRRDVWKPVERTVIRTQFISRELDRPVVLLEHRATGRRIWVMAVHNAPWEYQAKRDKAVRAQLARINELEATGVPVFYVGDMNEKETIVCKVMAGTTLRSATGGRYADGRCTPPRGTMRVDWLFGPGDATWDGYAPSRIPLVRLATDHWVPVSRVTLP</sequence>
<dbReference type="RefSeq" id="WP_349803569.1">
    <property type="nucleotide sequence ID" value="NZ_JBEGDP010000001.1"/>
</dbReference>
<evidence type="ECO:0000256" key="2">
    <source>
        <dbReference type="SAM" id="MobiDB-lite"/>
    </source>
</evidence>
<dbReference type="InterPro" id="IPR036691">
    <property type="entry name" value="Endo/exonu/phosph_ase_sf"/>
</dbReference>
<dbReference type="Pfam" id="PF03372">
    <property type="entry name" value="Exo_endo_phos"/>
    <property type="match status" value="1"/>
</dbReference>
<dbReference type="InterPro" id="IPR051210">
    <property type="entry name" value="Ub_ligase/GEF_domain"/>
</dbReference>
<dbReference type="Proteomes" id="UP001482520">
    <property type="component" value="Unassembled WGS sequence"/>
</dbReference>
<gene>
    <name evidence="4" type="ORF">V6R90_01335</name>
</gene>
<dbReference type="Gene3D" id="2.130.10.30">
    <property type="entry name" value="Regulator of chromosome condensation 1/beta-lactamase-inhibitor protein II"/>
    <property type="match status" value="2"/>
</dbReference>